<dbReference type="InterPro" id="IPR029058">
    <property type="entry name" value="AB_hydrolase_fold"/>
</dbReference>
<comment type="caution">
    <text evidence="2">The sequence shown here is derived from an EMBL/GenBank/DDBJ whole genome shotgun (WGS) entry which is preliminary data.</text>
</comment>
<feature type="domain" description="Serine aminopeptidase S33" evidence="1">
    <location>
        <begin position="65"/>
        <end position="321"/>
    </location>
</feature>
<gene>
    <name evidence="2" type="ORF">COM45_10115</name>
</gene>
<dbReference type="GO" id="GO:0016787">
    <property type="term" value="F:hydrolase activity"/>
    <property type="evidence" value="ECO:0007669"/>
    <property type="project" value="UniProtKB-KW"/>
</dbReference>
<dbReference type="PANTHER" id="PTHR11614">
    <property type="entry name" value="PHOSPHOLIPASE-RELATED"/>
    <property type="match status" value="1"/>
</dbReference>
<dbReference type="SUPFAM" id="SSF53474">
    <property type="entry name" value="alpha/beta-Hydrolases"/>
    <property type="match status" value="1"/>
</dbReference>
<dbReference type="Pfam" id="PF12146">
    <property type="entry name" value="Hydrolase_4"/>
    <property type="match status" value="1"/>
</dbReference>
<evidence type="ECO:0000313" key="3">
    <source>
        <dbReference type="Proteomes" id="UP000218690"/>
    </source>
</evidence>
<keyword evidence="2" id="KW-0378">Hydrolase</keyword>
<protein>
    <submittedName>
        <fullName evidence="2">Alpha/beta hydrolase</fullName>
    </submittedName>
</protein>
<name>A0A2A4AIM1_9CORY</name>
<organism evidence="2 3">
    <name type="scientific">Corynebacterium accolens</name>
    <dbReference type="NCBI Taxonomy" id="38284"/>
    <lineage>
        <taxon>Bacteria</taxon>
        <taxon>Bacillati</taxon>
        <taxon>Actinomycetota</taxon>
        <taxon>Actinomycetes</taxon>
        <taxon>Mycobacteriales</taxon>
        <taxon>Corynebacteriaceae</taxon>
        <taxon>Corynebacterium</taxon>
    </lineage>
</organism>
<dbReference type="AlphaFoldDB" id="A0A2A4AIM1"/>
<dbReference type="EMBL" id="NWBP01000033">
    <property type="protein sequence ID" value="PCC82056.1"/>
    <property type="molecule type" value="Genomic_DNA"/>
</dbReference>
<evidence type="ECO:0000313" key="2">
    <source>
        <dbReference type="EMBL" id="PCC82056.1"/>
    </source>
</evidence>
<dbReference type="Gene3D" id="3.40.50.1820">
    <property type="entry name" value="alpha/beta hydrolase"/>
    <property type="match status" value="1"/>
</dbReference>
<dbReference type="Proteomes" id="UP000218690">
    <property type="component" value="Unassembled WGS sequence"/>
</dbReference>
<sequence length="344" mass="38780">MTESTLQWKQDILGTGFQAAALPLGADPDGEGEVEATLIRYTGTANDADEATDRQDAEHTGLDSRVAVVWVHGMTDYFFQAHVAKHFHEKGYAFYALDLRKCGRSRKPNQKWHYITNMHHYFLDLNAALDALPQDKVVFLGHSTAGCILPLWLDQLRRCDEQRHNRIAGLILNSPWLDMMGVPKPAYTVLKPAIFALGKLAPTLPLYGGNLTAFGDSIHSSRYGEWNYDLEKKPLAGHKKYMGWIRAVFKAFDAIHSGRIDVGVPILTLTSTKSNFTAPYSEEINYVDAVIDVKQTQRWAKELGTHYTLHPIEGARHDVFLSREPIRDEAFHVVDEWLPGILKP</sequence>
<evidence type="ECO:0000259" key="1">
    <source>
        <dbReference type="Pfam" id="PF12146"/>
    </source>
</evidence>
<dbReference type="InterPro" id="IPR022742">
    <property type="entry name" value="Hydrolase_4"/>
</dbReference>
<reference evidence="2 3" key="1">
    <citation type="submission" date="2017-09" db="EMBL/GenBank/DDBJ databases">
        <title>Draft Genome Sequence of Corynebacterium accolens AH4003.</title>
        <authorList>
            <person name="Chen Y."/>
            <person name="Oosthuysen W.F."/>
            <person name="Kelley S."/>
            <person name="Horswill A."/>
        </authorList>
    </citation>
    <scope>NUCLEOTIDE SEQUENCE [LARGE SCALE GENOMIC DNA]</scope>
    <source>
        <strain evidence="2 3">AH4003</strain>
    </source>
</reference>
<accession>A0A2A4AIM1</accession>
<dbReference type="InterPro" id="IPR051044">
    <property type="entry name" value="MAG_DAG_Lipase"/>
</dbReference>
<proteinExistence type="predicted"/>